<evidence type="ECO:0000313" key="10">
    <source>
        <dbReference type="Proteomes" id="UP000317650"/>
    </source>
</evidence>
<feature type="domain" description="DUF7081" evidence="7">
    <location>
        <begin position="76"/>
        <end position="169"/>
    </location>
</feature>
<feature type="domain" description="DUF7615" evidence="8">
    <location>
        <begin position="439"/>
        <end position="546"/>
    </location>
</feature>
<evidence type="ECO:0000256" key="3">
    <source>
        <dbReference type="ARBA" id="ARBA00022771"/>
    </source>
</evidence>
<evidence type="ECO:0000256" key="4">
    <source>
        <dbReference type="ARBA" id="ARBA00022833"/>
    </source>
</evidence>
<dbReference type="GO" id="GO:0005634">
    <property type="term" value="C:nucleus"/>
    <property type="evidence" value="ECO:0007669"/>
    <property type="project" value="UniProtKB-SubCell"/>
</dbReference>
<dbReference type="Pfam" id="PF24590">
    <property type="entry name" value="DUF7615"/>
    <property type="match status" value="1"/>
</dbReference>
<dbReference type="GO" id="GO:0008270">
    <property type="term" value="F:zinc ion binding"/>
    <property type="evidence" value="ECO:0007669"/>
    <property type="project" value="UniProtKB-KW"/>
</dbReference>
<dbReference type="PANTHER" id="PTHR33345">
    <property type="entry name" value="ADAPTER PROTEIN, PUTATIVE-RELATED"/>
    <property type="match status" value="1"/>
</dbReference>
<protein>
    <submittedName>
        <fullName evidence="9">Uncharacterized protein</fullName>
    </submittedName>
</protein>
<dbReference type="InterPro" id="IPR056034">
    <property type="entry name" value="DUF7615"/>
</dbReference>
<evidence type="ECO:0000259" key="6">
    <source>
        <dbReference type="Pfam" id="PF07227"/>
    </source>
</evidence>
<dbReference type="EMBL" id="PYDT01000005">
    <property type="protein sequence ID" value="THU59255.1"/>
    <property type="molecule type" value="Genomic_DNA"/>
</dbReference>
<gene>
    <name evidence="9" type="ORF">C4D60_Mb07t00210</name>
</gene>
<evidence type="ECO:0000259" key="7">
    <source>
        <dbReference type="Pfam" id="PF23299"/>
    </source>
</evidence>
<keyword evidence="4" id="KW-0862">Zinc</keyword>
<proteinExistence type="predicted"/>
<organism evidence="9 10">
    <name type="scientific">Musa balbisiana</name>
    <name type="common">Banana</name>
    <dbReference type="NCBI Taxonomy" id="52838"/>
    <lineage>
        <taxon>Eukaryota</taxon>
        <taxon>Viridiplantae</taxon>
        <taxon>Streptophyta</taxon>
        <taxon>Embryophyta</taxon>
        <taxon>Tracheophyta</taxon>
        <taxon>Spermatophyta</taxon>
        <taxon>Magnoliopsida</taxon>
        <taxon>Liliopsida</taxon>
        <taxon>Zingiberales</taxon>
        <taxon>Musaceae</taxon>
        <taxon>Musa</taxon>
    </lineage>
</organism>
<evidence type="ECO:0000256" key="1">
    <source>
        <dbReference type="ARBA" id="ARBA00004123"/>
    </source>
</evidence>
<keyword evidence="10" id="KW-1185">Reference proteome</keyword>
<evidence type="ECO:0000256" key="2">
    <source>
        <dbReference type="ARBA" id="ARBA00022723"/>
    </source>
</evidence>
<dbReference type="Proteomes" id="UP000317650">
    <property type="component" value="Chromosome 7"/>
</dbReference>
<dbReference type="InterPro" id="IPR032881">
    <property type="entry name" value="Oberon-like_PHD"/>
</dbReference>
<name>A0A4S8JCA2_MUSBA</name>
<evidence type="ECO:0000259" key="8">
    <source>
        <dbReference type="Pfam" id="PF24590"/>
    </source>
</evidence>
<dbReference type="PANTHER" id="PTHR33345:SF6">
    <property type="entry name" value="OS03G0747200 PROTEIN"/>
    <property type="match status" value="1"/>
</dbReference>
<keyword evidence="2" id="KW-0479">Metal-binding</keyword>
<evidence type="ECO:0000313" key="9">
    <source>
        <dbReference type="EMBL" id="THU59255.1"/>
    </source>
</evidence>
<dbReference type="AlphaFoldDB" id="A0A4S8JCA2"/>
<sequence length="553" mass="61983">MKNHLNATNEAAVGRIPSHEQSLVHSTVGFKIGDTKTHSLFLSTEGETISGNSKFMDDGSNCHPSPVKENRLVAVPVVAGSSGLGLPYAPEDWPCPGDRWRWKVGTRKSSSGHWVDRYLYAPPTCPKSGGRRHGNGFPSRVSVEEYIRKEFPDADVNAFFSSFIWRVPCADFTPQKENDNYACSYSRSFDTNERTKCELAIGPGDCKAGNVMCSLQGKVKTNTSSAKDCDICCSEVGFCHHCCCILCCKTVDWAYEGYGFIRCEASVDEQYICGHVAHVECALRSYMAGTVGGSIGLDVEYYCRRCDNKTDLMPHVTKLLKVCESVDSKEDMEKILNLSFCILRGSEQERAKNLQNHIRFAIAKLKRGVPLDEIWKVEDSITILPAGDMHHNGNEIAVLGAMDTRTEENRDVCRHKVELLKKIEAADCRAQSYITSDYNSVSVKLEGEIDQVLRQLKRSQEMEYRIAEQKLYVQKDYLLSLYRQLDYERAELENPAPSPVAGDCDALLTNVLHRVDQIKYEEEKLREMMKIASGFGQTPKSVLGDHYGLVIND</sequence>
<comment type="caution">
    <text evidence="9">The sequence shown here is derived from an EMBL/GenBank/DDBJ whole genome shotgun (WGS) entry which is preliminary data.</text>
</comment>
<evidence type="ECO:0000256" key="5">
    <source>
        <dbReference type="ARBA" id="ARBA00023242"/>
    </source>
</evidence>
<dbReference type="InterPro" id="IPR055508">
    <property type="entry name" value="DUF7081"/>
</dbReference>
<reference evidence="9 10" key="1">
    <citation type="journal article" date="2019" name="Nat. Plants">
        <title>Genome sequencing of Musa balbisiana reveals subgenome evolution and function divergence in polyploid bananas.</title>
        <authorList>
            <person name="Yao X."/>
        </authorList>
    </citation>
    <scope>NUCLEOTIDE SEQUENCE [LARGE SCALE GENOMIC DNA]</scope>
    <source>
        <strain evidence="10">cv. DH-PKW</strain>
        <tissue evidence="9">Leaves</tissue>
    </source>
</reference>
<feature type="domain" description="Oberon-like PHD finger" evidence="6">
    <location>
        <begin position="209"/>
        <end position="341"/>
    </location>
</feature>
<accession>A0A4S8JCA2</accession>
<keyword evidence="5" id="KW-0539">Nucleus</keyword>
<dbReference type="Pfam" id="PF07227">
    <property type="entry name" value="PHD_Oberon"/>
    <property type="match status" value="1"/>
</dbReference>
<keyword evidence="3" id="KW-0863">Zinc-finger</keyword>
<dbReference type="STRING" id="52838.A0A4S8JCA2"/>
<dbReference type="Pfam" id="PF23299">
    <property type="entry name" value="DUF7081"/>
    <property type="match status" value="1"/>
</dbReference>
<comment type="subcellular location">
    <subcellularLocation>
        <location evidence="1">Nucleus</location>
    </subcellularLocation>
</comment>